<evidence type="ECO:0000313" key="7">
    <source>
        <dbReference type="Proteomes" id="UP000198393"/>
    </source>
</evidence>
<keyword evidence="7" id="KW-1185">Reference proteome</keyword>
<dbReference type="OrthoDB" id="5492415at2"/>
<dbReference type="Pfam" id="PF12833">
    <property type="entry name" value="HTH_18"/>
    <property type="match status" value="1"/>
</dbReference>
<keyword evidence="2 6" id="KW-0238">DNA-binding</keyword>
<dbReference type="GO" id="GO:0043565">
    <property type="term" value="F:sequence-specific DNA binding"/>
    <property type="evidence" value="ECO:0007669"/>
    <property type="project" value="InterPro"/>
</dbReference>
<dbReference type="Gene3D" id="1.10.10.60">
    <property type="entry name" value="Homeodomain-like"/>
    <property type="match status" value="1"/>
</dbReference>
<feature type="transmembrane region" description="Helical" evidence="4">
    <location>
        <begin position="34"/>
        <end position="53"/>
    </location>
</feature>
<dbReference type="SMART" id="SM00342">
    <property type="entry name" value="HTH_ARAC"/>
    <property type="match status" value="1"/>
</dbReference>
<dbReference type="SUPFAM" id="SSF46689">
    <property type="entry name" value="Homeodomain-like"/>
    <property type="match status" value="1"/>
</dbReference>
<dbReference type="AlphaFoldDB" id="A0A239EJV1"/>
<sequence>MNPGQLYTGIYLCILIQVCLMGLINVYQKKLQNRILGIICFLFAISIVKIAYWEPIQGTTFSMIFGGPHLFLFPPMLYVYLRSLSKERNTELLIHLFVPIVAYLIIRPIRIAVLGWPSDSFSEVIYHELILIAIMIFYHLKCGKIIKYDLNRQLKSRLVGRFKRFYYSMYLYLIVSTLFLLPLSFNYHYQLPALTDLNYNYVFPAYLFSFRYLFMIPCMFFIFYSLTEVSWMKRLFISAAIEEKRMDNDVEFLEIHRLLNSSDFYTNPNLNVEMFLKDSNIPRATLKAFLSENGYSNFNEMINTFRVNAFKRMVSQAENQKYDLFSLAREAGFNSKASFFRVFKQLEGVTPNQYHRSNIHKS</sequence>
<keyword evidence="3" id="KW-0804">Transcription</keyword>
<organism evidence="6 7">
    <name type="scientific">Ekhidna lutea</name>
    <dbReference type="NCBI Taxonomy" id="447679"/>
    <lineage>
        <taxon>Bacteria</taxon>
        <taxon>Pseudomonadati</taxon>
        <taxon>Bacteroidota</taxon>
        <taxon>Cytophagia</taxon>
        <taxon>Cytophagales</taxon>
        <taxon>Reichenbachiellaceae</taxon>
        <taxon>Ekhidna</taxon>
    </lineage>
</organism>
<evidence type="ECO:0000256" key="2">
    <source>
        <dbReference type="ARBA" id="ARBA00023125"/>
    </source>
</evidence>
<evidence type="ECO:0000256" key="3">
    <source>
        <dbReference type="ARBA" id="ARBA00023163"/>
    </source>
</evidence>
<feature type="transmembrane region" description="Helical" evidence="4">
    <location>
        <begin position="164"/>
        <end position="185"/>
    </location>
</feature>
<feature type="transmembrane region" description="Helical" evidence="4">
    <location>
        <begin position="59"/>
        <end position="80"/>
    </location>
</feature>
<dbReference type="PROSITE" id="PS01124">
    <property type="entry name" value="HTH_ARAC_FAMILY_2"/>
    <property type="match status" value="1"/>
</dbReference>
<evidence type="ECO:0000256" key="4">
    <source>
        <dbReference type="SAM" id="Phobius"/>
    </source>
</evidence>
<dbReference type="GO" id="GO:0003700">
    <property type="term" value="F:DNA-binding transcription factor activity"/>
    <property type="evidence" value="ECO:0007669"/>
    <property type="project" value="InterPro"/>
</dbReference>
<keyword evidence="4" id="KW-0472">Membrane</keyword>
<dbReference type="RefSeq" id="WP_089354943.1">
    <property type="nucleotide sequence ID" value="NZ_FZPD01000001.1"/>
</dbReference>
<gene>
    <name evidence="6" type="ORF">SAMN05421640_0155</name>
</gene>
<dbReference type="InterPro" id="IPR018060">
    <property type="entry name" value="HTH_AraC"/>
</dbReference>
<keyword evidence="4" id="KW-1133">Transmembrane helix</keyword>
<proteinExistence type="predicted"/>
<accession>A0A239EJV1</accession>
<keyword evidence="4" id="KW-0812">Transmembrane</keyword>
<feature type="transmembrane region" description="Helical" evidence="4">
    <location>
        <begin position="125"/>
        <end position="143"/>
    </location>
</feature>
<evidence type="ECO:0000256" key="1">
    <source>
        <dbReference type="ARBA" id="ARBA00023015"/>
    </source>
</evidence>
<dbReference type="PANTHER" id="PTHR43280">
    <property type="entry name" value="ARAC-FAMILY TRANSCRIPTIONAL REGULATOR"/>
    <property type="match status" value="1"/>
</dbReference>
<dbReference type="PANTHER" id="PTHR43280:SF29">
    <property type="entry name" value="ARAC-FAMILY TRANSCRIPTIONAL REGULATOR"/>
    <property type="match status" value="1"/>
</dbReference>
<evidence type="ECO:0000259" key="5">
    <source>
        <dbReference type="PROSITE" id="PS01124"/>
    </source>
</evidence>
<keyword evidence="1" id="KW-0805">Transcription regulation</keyword>
<feature type="transmembrane region" description="Helical" evidence="4">
    <location>
        <begin position="92"/>
        <end position="113"/>
    </location>
</feature>
<dbReference type="Proteomes" id="UP000198393">
    <property type="component" value="Unassembled WGS sequence"/>
</dbReference>
<feature type="transmembrane region" description="Helical" evidence="4">
    <location>
        <begin position="6"/>
        <end position="27"/>
    </location>
</feature>
<protein>
    <submittedName>
        <fullName evidence="6">AraC-type DNA-binding protein</fullName>
    </submittedName>
</protein>
<feature type="transmembrane region" description="Helical" evidence="4">
    <location>
        <begin position="205"/>
        <end position="226"/>
    </location>
</feature>
<name>A0A239EJV1_EKHLU</name>
<evidence type="ECO:0000313" key="6">
    <source>
        <dbReference type="EMBL" id="SNS44134.1"/>
    </source>
</evidence>
<dbReference type="InterPro" id="IPR009057">
    <property type="entry name" value="Homeodomain-like_sf"/>
</dbReference>
<dbReference type="EMBL" id="FZPD01000001">
    <property type="protein sequence ID" value="SNS44134.1"/>
    <property type="molecule type" value="Genomic_DNA"/>
</dbReference>
<feature type="domain" description="HTH araC/xylS-type" evidence="5">
    <location>
        <begin position="256"/>
        <end position="357"/>
    </location>
</feature>
<reference evidence="6 7" key="1">
    <citation type="submission" date="2017-06" db="EMBL/GenBank/DDBJ databases">
        <authorList>
            <person name="Kim H.J."/>
            <person name="Triplett B.A."/>
        </authorList>
    </citation>
    <scope>NUCLEOTIDE SEQUENCE [LARGE SCALE GENOMIC DNA]</scope>
    <source>
        <strain evidence="6 7">DSM 19307</strain>
    </source>
</reference>